<evidence type="ECO:0000313" key="3">
    <source>
        <dbReference type="Proteomes" id="UP001156102"/>
    </source>
</evidence>
<evidence type="ECO:0000313" key="2">
    <source>
        <dbReference type="EMBL" id="MCP8970984.1"/>
    </source>
</evidence>
<organism evidence="2 3">
    <name type="scientific">Ectobacillus ponti</name>
    <dbReference type="NCBI Taxonomy" id="2961894"/>
    <lineage>
        <taxon>Bacteria</taxon>
        <taxon>Bacillati</taxon>
        <taxon>Bacillota</taxon>
        <taxon>Bacilli</taxon>
        <taxon>Bacillales</taxon>
        <taxon>Bacillaceae</taxon>
        <taxon>Ectobacillus</taxon>
    </lineage>
</organism>
<evidence type="ECO:0000256" key="1">
    <source>
        <dbReference type="SAM" id="MobiDB-lite"/>
    </source>
</evidence>
<dbReference type="InterPro" id="IPR025413">
    <property type="entry name" value="YpzG-like"/>
</dbReference>
<dbReference type="EMBL" id="JANCLT010000017">
    <property type="protein sequence ID" value="MCP8970984.1"/>
    <property type="molecule type" value="Genomic_DNA"/>
</dbReference>
<name>A0AA41XCT8_9BACI</name>
<proteinExistence type="predicted"/>
<dbReference type="Pfam" id="PF14139">
    <property type="entry name" value="YpzG"/>
    <property type="match status" value="1"/>
</dbReference>
<dbReference type="Proteomes" id="UP001156102">
    <property type="component" value="Unassembled WGS sequence"/>
</dbReference>
<comment type="caution">
    <text evidence="2">The sequence shown here is derived from an EMBL/GenBank/DDBJ whole genome shotgun (WGS) entry which is preliminary data.</text>
</comment>
<sequence length="50" mass="5909">MSYRDQLDEHSGLFVRNTTRRRHQNSQANGETRVTQTGIILRTNAKAHRW</sequence>
<feature type="compositionally biased region" description="Polar residues" evidence="1">
    <location>
        <begin position="25"/>
        <end position="35"/>
    </location>
</feature>
<protein>
    <submittedName>
        <fullName evidence="2">YpzG family protein</fullName>
    </submittedName>
</protein>
<feature type="region of interest" description="Disordered" evidence="1">
    <location>
        <begin position="1"/>
        <end position="35"/>
    </location>
</feature>
<reference evidence="2" key="1">
    <citation type="submission" date="2022-07" db="EMBL/GenBank/DDBJ databases">
        <authorList>
            <person name="Li W.-J."/>
            <person name="Deng Q.-Q."/>
        </authorList>
    </citation>
    <scope>NUCLEOTIDE SEQUENCE</scope>
    <source>
        <strain evidence="2">SYSU M60031</strain>
    </source>
</reference>
<feature type="compositionally biased region" description="Basic and acidic residues" evidence="1">
    <location>
        <begin position="1"/>
        <end position="11"/>
    </location>
</feature>
<gene>
    <name evidence="2" type="ORF">NK662_20900</name>
</gene>
<dbReference type="RefSeq" id="WP_254760911.1">
    <property type="nucleotide sequence ID" value="NZ_JANCLT010000017.1"/>
</dbReference>
<accession>A0AA41XCT8</accession>
<dbReference type="AlphaFoldDB" id="A0AA41XCT8"/>
<keyword evidence="3" id="KW-1185">Reference proteome</keyword>